<sequence length="195" mass="22016">MPAQHPGSPSLDENSEETLQDRFRNEASSADLLAQVYDELRGLAAAKMARESAGHTLQATALVHEAWLQLVGTGNRNWENRSHFFGAAALAMRQILVDVARRKSRFKRGGDWERVHMDSVDVSQEFHSDDLLVIHEAIERLEQEDPEQAHIVVLKFFGGMTNEEVALALGMGERTVYRHWVCAKARLGRSIQKRD</sequence>
<comment type="caution">
    <text evidence="6">The sequence shown here is derived from an EMBL/GenBank/DDBJ whole genome shotgun (WGS) entry which is preliminary data.</text>
</comment>
<protein>
    <submittedName>
        <fullName evidence="6">RNA polymerase sigma factor (TIGR02999 family)</fullName>
    </submittedName>
</protein>
<evidence type="ECO:0000256" key="1">
    <source>
        <dbReference type="ARBA" id="ARBA00023015"/>
    </source>
</evidence>
<dbReference type="NCBIfam" id="TIGR02937">
    <property type="entry name" value="sigma70-ECF"/>
    <property type="match status" value="1"/>
</dbReference>
<dbReference type="GO" id="GO:0016987">
    <property type="term" value="F:sigma factor activity"/>
    <property type="evidence" value="ECO:0007669"/>
    <property type="project" value="UniProtKB-KW"/>
</dbReference>
<evidence type="ECO:0000256" key="2">
    <source>
        <dbReference type="ARBA" id="ARBA00023082"/>
    </source>
</evidence>
<dbReference type="Pfam" id="PF07638">
    <property type="entry name" value="Sigma70_ECF"/>
    <property type="match status" value="1"/>
</dbReference>
<dbReference type="SUPFAM" id="SSF88659">
    <property type="entry name" value="Sigma3 and sigma4 domains of RNA polymerase sigma factors"/>
    <property type="match status" value="1"/>
</dbReference>
<keyword evidence="1" id="KW-0805">Transcription regulation</keyword>
<dbReference type="GO" id="GO:0006352">
    <property type="term" value="P:DNA-templated transcription initiation"/>
    <property type="evidence" value="ECO:0007669"/>
    <property type="project" value="InterPro"/>
</dbReference>
<keyword evidence="3" id="KW-0804">Transcription</keyword>
<evidence type="ECO:0000313" key="6">
    <source>
        <dbReference type="EMBL" id="MBB5349941.1"/>
    </source>
</evidence>
<dbReference type="InterPro" id="IPR036388">
    <property type="entry name" value="WH-like_DNA-bd_sf"/>
</dbReference>
<evidence type="ECO:0000256" key="3">
    <source>
        <dbReference type="ARBA" id="ARBA00023163"/>
    </source>
</evidence>
<dbReference type="InterPro" id="IPR011517">
    <property type="entry name" value="RNA_pol_sigma70_ECF-like"/>
</dbReference>
<accession>A0A840VAK8</accession>
<dbReference type="PANTHER" id="PTHR43133">
    <property type="entry name" value="RNA POLYMERASE ECF-TYPE SIGMA FACTO"/>
    <property type="match status" value="1"/>
</dbReference>
<dbReference type="NCBIfam" id="TIGR02999">
    <property type="entry name" value="Sig-70_X6"/>
    <property type="match status" value="1"/>
</dbReference>
<dbReference type="InterPro" id="IPR014284">
    <property type="entry name" value="RNA_pol_sigma-70_dom"/>
</dbReference>
<dbReference type="InterPro" id="IPR053812">
    <property type="entry name" value="HTH_Sigma70_ECF-like"/>
</dbReference>
<evidence type="ECO:0000256" key="4">
    <source>
        <dbReference type="SAM" id="MobiDB-lite"/>
    </source>
</evidence>
<feature type="domain" description="RNA polymerase sigma-70 ECF-like HTH" evidence="5">
    <location>
        <begin position="25"/>
        <end position="191"/>
    </location>
</feature>
<dbReference type="Gene3D" id="1.10.10.10">
    <property type="entry name" value="Winged helix-like DNA-binding domain superfamily/Winged helix DNA-binding domain"/>
    <property type="match status" value="1"/>
</dbReference>
<dbReference type="EMBL" id="JACHFD010000001">
    <property type="protein sequence ID" value="MBB5349941.1"/>
    <property type="molecule type" value="Genomic_DNA"/>
</dbReference>
<dbReference type="PANTHER" id="PTHR43133:SF39">
    <property type="entry name" value="SIMILAR TO RNA POLYMERASE SIGMA-E FACTOR"/>
    <property type="match status" value="1"/>
</dbReference>
<dbReference type="AlphaFoldDB" id="A0A840VAK8"/>
<proteinExistence type="predicted"/>
<dbReference type="RefSeq" id="WP_184014851.1">
    <property type="nucleotide sequence ID" value="NZ_JACHFD010000001.1"/>
</dbReference>
<dbReference type="InterPro" id="IPR039425">
    <property type="entry name" value="RNA_pol_sigma-70-like"/>
</dbReference>
<dbReference type="InterPro" id="IPR013324">
    <property type="entry name" value="RNA_pol_sigma_r3/r4-like"/>
</dbReference>
<reference evidence="6 7" key="1">
    <citation type="submission" date="2020-08" db="EMBL/GenBank/DDBJ databases">
        <title>Genomic Encyclopedia of Type Strains, Phase IV (KMG-IV): sequencing the most valuable type-strain genomes for metagenomic binning, comparative biology and taxonomic classification.</title>
        <authorList>
            <person name="Goeker M."/>
        </authorList>
    </citation>
    <scope>NUCLEOTIDE SEQUENCE [LARGE SCALE GENOMIC DNA]</scope>
    <source>
        <strain evidence="6 7">YC6886</strain>
    </source>
</reference>
<dbReference type="Proteomes" id="UP000557717">
    <property type="component" value="Unassembled WGS sequence"/>
</dbReference>
<gene>
    <name evidence="6" type="ORF">HNR46_000162</name>
</gene>
<feature type="region of interest" description="Disordered" evidence="4">
    <location>
        <begin position="1"/>
        <end position="20"/>
    </location>
</feature>
<keyword evidence="7" id="KW-1185">Reference proteome</keyword>
<evidence type="ECO:0000313" key="7">
    <source>
        <dbReference type="Proteomes" id="UP000557717"/>
    </source>
</evidence>
<organism evidence="6 7">
    <name type="scientific">Haloferula luteola</name>
    <dbReference type="NCBI Taxonomy" id="595692"/>
    <lineage>
        <taxon>Bacteria</taxon>
        <taxon>Pseudomonadati</taxon>
        <taxon>Verrucomicrobiota</taxon>
        <taxon>Verrucomicrobiia</taxon>
        <taxon>Verrucomicrobiales</taxon>
        <taxon>Verrucomicrobiaceae</taxon>
        <taxon>Haloferula</taxon>
    </lineage>
</organism>
<name>A0A840VAK8_9BACT</name>
<keyword evidence="2" id="KW-0731">Sigma factor</keyword>
<evidence type="ECO:0000259" key="5">
    <source>
        <dbReference type="Pfam" id="PF07638"/>
    </source>
</evidence>